<dbReference type="InterPro" id="IPR043504">
    <property type="entry name" value="Peptidase_S1_PA_chymotrypsin"/>
</dbReference>
<evidence type="ECO:0000256" key="10">
    <source>
        <dbReference type="ARBA" id="ARBA00036320"/>
    </source>
</evidence>
<dbReference type="FunCoup" id="A0A6I8UVI2">
    <property type="interactions" value="56"/>
</dbReference>
<dbReference type="PROSITE" id="PS00135">
    <property type="entry name" value="TRYPSIN_SER"/>
    <property type="match status" value="1"/>
</dbReference>
<comment type="similarity">
    <text evidence="2">Belongs to the peptidase S1 family.</text>
</comment>
<feature type="chain" id="PRO_5026020863" description="trypsin" evidence="13">
    <location>
        <begin position="21"/>
        <end position="252"/>
    </location>
</feature>
<dbReference type="PRINTS" id="PR00722">
    <property type="entry name" value="CHYMOTRYPSIN"/>
</dbReference>
<dbReference type="InParanoid" id="A0A6I8UVI2"/>
<dbReference type="SUPFAM" id="SSF50494">
    <property type="entry name" value="Trypsin-like serine proteases"/>
    <property type="match status" value="1"/>
</dbReference>
<dbReference type="InterPro" id="IPR001254">
    <property type="entry name" value="Trypsin_dom"/>
</dbReference>
<dbReference type="GO" id="GO:0005576">
    <property type="term" value="C:extracellular region"/>
    <property type="evidence" value="ECO:0007669"/>
    <property type="project" value="UniProtKB-SubCell"/>
</dbReference>
<dbReference type="InterPro" id="IPR033116">
    <property type="entry name" value="TRYPSIN_SER"/>
</dbReference>
<dbReference type="PROSITE" id="PS50240">
    <property type="entry name" value="TRYPSIN_DOM"/>
    <property type="match status" value="1"/>
</dbReference>
<dbReference type="KEGG" id="dpo:4805104"/>
<dbReference type="InterPro" id="IPR050430">
    <property type="entry name" value="Peptidase_S1"/>
</dbReference>
<keyword evidence="7 12" id="KW-0720">Serine protease</keyword>
<protein>
    <recommendedName>
        <fullName evidence="11">trypsin</fullName>
        <ecNumber evidence="11">3.4.21.4</ecNumber>
    </recommendedName>
</protein>
<keyword evidence="3" id="KW-0964">Secreted</keyword>
<dbReference type="FunFam" id="2.40.10.10:FF:000047">
    <property type="entry name" value="Trypsin eta"/>
    <property type="match status" value="1"/>
</dbReference>
<dbReference type="Pfam" id="PF00089">
    <property type="entry name" value="Trypsin"/>
    <property type="match status" value="1"/>
</dbReference>
<keyword evidence="4 12" id="KW-0645">Protease</keyword>
<dbReference type="RefSeq" id="XP_001361561.2">
    <property type="nucleotide sequence ID" value="XM_001361524.4"/>
</dbReference>
<dbReference type="GO" id="GO:0004252">
    <property type="term" value="F:serine-type endopeptidase activity"/>
    <property type="evidence" value="ECO:0007669"/>
    <property type="project" value="UniProtKB-EC"/>
</dbReference>
<keyword evidence="6 12" id="KW-0378">Hydrolase</keyword>
<dbReference type="InterPro" id="IPR009003">
    <property type="entry name" value="Peptidase_S1_PA"/>
</dbReference>
<dbReference type="PROSITE" id="PS00134">
    <property type="entry name" value="TRYPSIN_HIS"/>
    <property type="match status" value="1"/>
</dbReference>
<dbReference type="PANTHER" id="PTHR24276">
    <property type="entry name" value="POLYSERASE-RELATED"/>
    <property type="match status" value="1"/>
</dbReference>
<dbReference type="Proteomes" id="UP000001819">
    <property type="component" value="Chromosome 3"/>
</dbReference>
<evidence type="ECO:0000256" key="13">
    <source>
        <dbReference type="SAM" id="SignalP"/>
    </source>
</evidence>
<accession>A0A6I8UVI2</accession>
<keyword evidence="5 13" id="KW-0732">Signal</keyword>
<keyword evidence="9" id="KW-1015">Disulfide bond</keyword>
<feature type="signal peptide" evidence="13">
    <location>
        <begin position="1"/>
        <end position="20"/>
    </location>
</feature>
<sequence length="252" mass="26785">MTATGIVLLLVLLILGVTTANETKGRIVGGAEQAIHNAPWQVSIQISARHECGGVIYSKDIIITAGHCLDGKSVTLMKVRVGAEHHNYGGTLVPVAAYKVHEKFDLKYLHYDIAVMRLSAPLSFGLSIKAINLARVSPSGGTNATVSGWGYTEQDGSYAGNLQTVQLQIIERGQCASSAYGYGWDYVGEETICAAYAERDACTGDSGGPLVANHLLVGIVSWGYKCALDNYPGVYADVAVLRPWIVNAANAI</sequence>
<reference evidence="16" key="2">
    <citation type="submission" date="2025-08" db="UniProtKB">
        <authorList>
            <consortium name="RefSeq"/>
        </authorList>
    </citation>
    <scope>IDENTIFICATION</scope>
    <source>
        <strain evidence="16">MV-25-SWS-2005</strain>
        <tissue evidence="16">Whole body</tissue>
    </source>
</reference>
<evidence type="ECO:0000256" key="12">
    <source>
        <dbReference type="RuleBase" id="RU363034"/>
    </source>
</evidence>
<evidence type="ECO:0000256" key="11">
    <source>
        <dbReference type="ARBA" id="ARBA00038868"/>
    </source>
</evidence>
<reference evidence="15" key="1">
    <citation type="submission" date="2024-06" db="UniProtKB">
        <authorList>
            <consortium name="RefSeq"/>
        </authorList>
    </citation>
    <scope>NUCLEOTIDE SEQUENCE [LARGE SCALE GENOMIC DNA]</scope>
    <source>
        <strain evidence="15">MV2-25</strain>
    </source>
</reference>
<comment type="subcellular location">
    <subcellularLocation>
        <location evidence="1">Secreted</location>
        <location evidence="1">Extracellular space</location>
    </subcellularLocation>
</comment>
<gene>
    <name evidence="16" type="primary">LOC4805104</name>
</gene>
<dbReference type="PANTHER" id="PTHR24276:SF91">
    <property type="entry name" value="AT26814P-RELATED"/>
    <property type="match status" value="1"/>
</dbReference>
<evidence type="ECO:0000313" key="16">
    <source>
        <dbReference type="RefSeq" id="XP_001361561.2"/>
    </source>
</evidence>
<dbReference type="AlphaFoldDB" id="A0A6I8UVI2"/>
<evidence type="ECO:0000256" key="2">
    <source>
        <dbReference type="ARBA" id="ARBA00007664"/>
    </source>
</evidence>
<evidence type="ECO:0000256" key="1">
    <source>
        <dbReference type="ARBA" id="ARBA00004239"/>
    </source>
</evidence>
<dbReference type="SMART" id="SM00020">
    <property type="entry name" value="Tryp_SPc"/>
    <property type="match status" value="1"/>
</dbReference>
<keyword evidence="8" id="KW-0865">Zymogen</keyword>
<proteinExistence type="inferred from homology"/>
<dbReference type="CDD" id="cd00190">
    <property type="entry name" value="Tryp_SPc"/>
    <property type="match status" value="1"/>
</dbReference>
<dbReference type="InterPro" id="IPR018114">
    <property type="entry name" value="TRYPSIN_HIS"/>
</dbReference>
<evidence type="ECO:0000313" key="15">
    <source>
        <dbReference type="Proteomes" id="UP000001819"/>
    </source>
</evidence>
<evidence type="ECO:0000256" key="3">
    <source>
        <dbReference type="ARBA" id="ARBA00022525"/>
    </source>
</evidence>
<feature type="domain" description="Peptidase S1" evidence="14">
    <location>
        <begin position="27"/>
        <end position="250"/>
    </location>
</feature>
<comment type="catalytic activity">
    <reaction evidence="10">
        <text>Preferential cleavage: Arg-|-Xaa, Lys-|-Xaa.</text>
        <dbReference type="EC" id="3.4.21.4"/>
    </reaction>
</comment>
<evidence type="ECO:0000256" key="4">
    <source>
        <dbReference type="ARBA" id="ARBA00022670"/>
    </source>
</evidence>
<keyword evidence="15" id="KW-1185">Reference proteome</keyword>
<evidence type="ECO:0000256" key="6">
    <source>
        <dbReference type="ARBA" id="ARBA00022801"/>
    </source>
</evidence>
<dbReference type="InterPro" id="IPR001314">
    <property type="entry name" value="Peptidase_S1A"/>
</dbReference>
<name>A0A6I8UVI2_DROPS</name>
<organism evidence="15 16">
    <name type="scientific">Drosophila pseudoobscura pseudoobscura</name>
    <name type="common">Fruit fly</name>
    <dbReference type="NCBI Taxonomy" id="46245"/>
    <lineage>
        <taxon>Eukaryota</taxon>
        <taxon>Metazoa</taxon>
        <taxon>Ecdysozoa</taxon>
        <taxon>Arthropoda</taxon>
        <taxon>Hexapoda</taxon>
        <taxon>Insecta</taxon>
        <taxon>Pterygota</taxon>
        <taxon>Neoptera</taxon>
        <taxon>Endopterygota</taxon>
        <taxon>Diptera</taxon>
        <taxon>Brachycera</taxon>
        <taxon>Muscomorpha</taxon>
        <taxon>Ephydroidea</taxon>
        <taxon>Drosophilidae</taxon>
        <taxon>Drosophila</taxon>
        <taxon>Sophophora</taxon>
    </lineage>
</organism>
<evidence type="ECO:0000256" key="7">
    <source>
        <dbReference type="ARBA" id="ARBA00022825"/>
    </source>
</evidence>
<dbReference type="Gene3D" id="2.40.10.10">
    <property type="entry name" value="Trypsin-like serine proteases"/>
    <property type="match status" value="1"/>
</dbReference>
<dbReference type="GO" id="GO:0016485">
    <property type="term" value="P:protein processing"/>
    <property type="evidence" value="ECO:0007669"/>
    <property type="project" value="UniProtKB-ARBA"/>
</dbReference>
<evidence type="ECO:0000259" key="14">
    <source>
        <dbReference type="PROSITE" id="PS50240"/>
    </source>
</evidence>
<evidence type="ECO:0000256" key="5">
    <source>
        <dbReference type="ARBA" id="ARBA00022729"/>
    </source>
</evidence>
<dbReference type="EC" id="3.4.21.4" evidence="11"/>
<evidence type="ECO:0000256" key="8">
    <source>
        <dbReference type="ARBA" id="ARBA00023145"/>
    </source>
</evidence>
<evidence type="ECO:0000256" key="9">
    <source>
        <dbReference type="ARBA" id="ARBA00023157"/>
    </source>
</evidence>